<reference evidence="1 2" key="2">
    <citation type="journal article" date="2016" name="ISME J.">
        <title>Physiological and genomic characterization of two novel marine thaumarchaeal strains indicates niche differentiation.</title>
        <authorList>
            <person name="Bayer B."/>
            <person name="Vojvoda J."/>
            <person name="Offre P."/>
            <person name="Alves R.J."/>
            <person name="Elisabeth N.H."/>
            <person name="Garcia J.A."/>
            <person name="Volland J.M."/>
            <person name="Srivastava A."/>
            <person name="Schleper C."/>
            <person name="Herndl G.J."/>
        </authorList>
    </citation>
    <scope>NUCLEOTIDE SEQUENCE [LARGE SCALE GENOMIC DNA]</scope>
    <source>
        <strain evidence="1 2">NF5</strain>
    </source>
</reference>
<keyword evidence="2" id="KW-1185">Reference proteome</keyword>
<dbReference type="OrthoDB" id="378245at2157"/>
<protein>
    <submittedName>
        <fullName evidence="1">ABC-type phosphate/phosphonate transport system periplasmic component-like protein</fullName>
    </submittedName>
</protein>
<evidence type="ECO:0000313" key="1">
    <source>
        <dbReference type="EMBL" id="AJW71475.1"/>
    </source>
</evidence>
<dbReference type="EMBL" id="CP011070">
    <property type="protein sequence ID" value="AJW71475.1"/>
    <property type="molecule type" value="Genomic_DNA"/>
</dbReference>
<organism evidence="1 2">
    <name type="scientific">Nitrosopumilus adriaticus</name>
    <dbReference type="NCBI Taxonomy" id="1580092"/>
    <lineage>
        <taxon>Archaea</taxon>
        <taxon>Nitrososphaerota</taxon>
        <taxon>Nitrososphaeria</taxon>
        <taxon>Nitrosopumilales</taxon>
        <taxon>Nitrosopumilaceae</taxon>
        <taxon>Nitrosopumilus</taxon>
    </lineage>
</organism>
<name>A0A0D5C543_9ARCH</name>
<dbReference type="Gene3D" id="3.40.190.10">
    <property type="entry name" value="Periplasmic binding protein-like II"/>
    <property type="match status" value="2"/>
</dbReference>
<proteinExistence type="predicted"/>
<dbReference type="GeneID" id="24820966"/>
<reference evidence="2" key="1">
    <citation type="submission" date="2015-03" db="EMBL/GenBank/DDBJ databases">
        <title>Characterization of two novel Thaumarchaeota isolated from the Northern Adriatic Sea.</title>
        <authorList>
            <person name="Bayer B."/>
            <person name="Vojvoda J."/>
            <person name="Offre P."/>
            <person name="Srivastava A."/>
            <person name="Elisabeth N."/>
            <person name="Garcia J.A.L."/>
            <person name="Schleper C."/>
            <person name="Herndl G.J."/>
        </authorList>
    </citation>
    <scope>NUCLEOTIDE SEQUENCE [LARGE SCALE GENOMIC DNA]</scope>
    <source>
        <strain evidence="2">NF5</strain>
    </source>
</reference>
<accession>A0A0D5C543</accession>
<dbReference type="AlphaFoldDB" id="A0A0D5C543"/>
<dbReference type="PANTHER" id="PTHR35841:SF1">
    <property type="entry name" value="PHOSPHONATES-BINDING PERIPLASMIC PROTEIN"/>
    <property type="match status" value="1"/>
</dbReference>
<dbReference type="HOGENOM" id="CLU_075317_0_0_2"/>
<dbReference type="STRING" id="1580092.NADRNF5_1797"/>
<dbReference type="RefSeq" id="WP_048117447.1">
    <property type="nucleotide sequence ID" value="NZ_CP011070.1"/>
</dbReference>
<dbReference type="SUPFAM" id="SSF53850">
    <property type="entry name" value="Periplasmic binding protein-like II"/>
    <property type="match status" value="1"/>
</dbReference>
<evidence type="ECO:0000313" key="2">
    <source>
        <dbReference type="Proteomes" id="UP000032408"/>
    </source>
</evidence>
<sequence length="305" mass="34632">MKLYIILGIIGIAIVSGMIGYQALSSADDVENNVVENTDTTSSDYELFTIGTIHRDSAKMVKRYQPLADYIAEKISDENKMYKGKVMILPSQEKMIEAINNHEMDLYFDSPLIGIKIMNDAEIEPFLLSWKEGHREYHTVFITAIDSEITFDNLFNKTLVFEDTESTSGYYLPVIHLQNAGYDIDLDGSEDFSFVFSNDDENTPVWILEGKGDVGATSNLDFEDIPANIKERVKIIESTESLPRQMVFVGNHVEQQDELKEILLDMDDNSNSLEILGKISDTSKFSEINWDEDFEISEKLMGLLK</sequence>
<gene>
    <name evidence="1" type="ORF">NADRNF5_1797</name>
</gene>
<dbReference type="Proteomes" id="UP000032408">
    <property type="component" value="Chromosome"/>
</dbReference>
<dbReference type="Pfam" id="PF12974">
    <property type="entry name" value="Phosphonate-bd"/>
    <property type="match status" value="1"/>
</dbReference>
<dbReference type="PANTHER" id="PTHR35841">
    <property type="entry name" value="PHOSPHONATES-BINDING PERIPLASMIC PROTEIN"/>
    <property type="match status" value="1"/>
</dbReference>
<dbReference type="KEGG" id="nin:NADRNF5_1797"/>